<dbReference type="AlphaFoldDB" id="A0A2X3L2U3"/>
<dbReference type="CDD" id="cd05797">
    <property type="entry name" value="Ribosomal_L10"/>
    <property type="match status" value="1"/>
</dbReference>
<evidence type="ECO:0000313" key="7">
    <source>
        <dbReference type="Proteomes" id="UP000249818"/>
    </source>
</evidence>
<comment type="subunit">
    <text evidence="5">Part of the ribosomal stalk of the 50S ribosomal subunit. The N-terminus interacts with L11 and the large rRNA to form the base of the stalk. The C-terminus forms an elongated spine to which L12 dimers bind in a sequential fashion forming a multimeric L10(L12)X complex.</text>
</comment>
<accession>A0A2X3L2U3</accession>
<dbReference type="EMBL" id="LS483254">
    <property type="protein sequence ID" value="SQD93140.1"/>
    <property type="molecule type" value="Genomic_DNA"/>
</dbReference>
<evidence type="ECO:0000313" key="6">
    <source>
        <dbReference type="EMBL" id="SQD93140.1"/>
    </source>
</evidence>
<comment type="similarity">
    <text evidence="1 5">Belongs to the universal ribosomal protein uL10 family.</text>
</comment>
<reference evidence="7" key="1">
    <citation type="submission" date="2018-05" db="EMBL/GenBank/DDBJ databases">
        <authorList>
            <person name="Hao L."/>
        </authorList>
    </citation>
    <scope>NUCLEOTIDE SEQUENCE [LARGE SCALE GENOMIC DNA]</scope>
</reference>
<proteinExistence type="inferred from homology"/>
<gene>
    <name evidence="5 6" type="primary">rplJ</name>
    <name evidence="6" type="ORF">BARAN1_1116</name>
</gene>
<sequence length="174" mass="18795">MPRQEKVAAVEDLRERLSRARAVVIVDYRGLSGPDVTALRRFVRKQGVELRVVKNTLTRIAASEAGLKGFPTNLTGTNALLMGEGDPAVPFRVARECARRYPQLKVKAGVFDDLPVSAEEADWYATLPTREELLGRLAGALAGPIRGLAVALSGVTRKFAVALSEVQKKKGAEG</sequence>
<comment type="function">
    <text evidence="5">Forms part of the ribosomal stalk, playing a central role in the interaction of the ribosome with GTP-bound translation factors.</text>
</comment>
<dbReference type="RefSeq" id="WP_122031547.1">
    <property type="nucleotide sequence ID" value="NZ_LS483254.1"/>
</dbReference>
<dbReference type="Gene3D" id="3.30.70.1730">
    <property type="match status" value="1"/>
</dbReference>
<evidence type="ECO:0000256" key="1">
    <source>
        <dbReference type="ARBA" id="ARBA00008889"/>
    </source>
</evidence>
<evidence type="ECO:0000256" key="4">
    <source>
        <dbReference type="ARBA" id="ARBA00035202"/>
    </source>
</evidence>
<dbReference type="GO" id="GO:0005840">
    <property type="term" value="C:ribosome"/>
    <property type="evidence" value="ECO:0007669"/>
    <property type="project" value="UniProtKB-KW"/>
</dbReference>
<dbReference type="HAMAP" id="MF_00362">
    <property type="entry name" value="Ribosomal_uL10"/>
    <property type="match status" value="1"/>
</dbReference>
<dbReference type="InterPro" id="IPR001790">
    <property type="entry name" value="Ribosomal_uL10"/>
</dbReference>
<evidence type="ECO:0000256" key="2">
    <source>
        <dbReference type="ARBA" id="ARBA00022980"/>
    </source>
</evidence>
<keyword evidence="5" id="KW-0699">rRNA-binding</keyword>
<organism evidence="6 7">
    <name type="scientific">Candidatus Bipolaricaulis anaerobius</name>
    <dbReference type="NCBI Taxonomy" id="2026885"/>
    <lineage>
        <taxon>Bacteria</taxon>
        <taxon>Candidatus Bipolaricaulota</taxon>
        <taxon>Candidatus Bipolaricaulia</taxon>
        <taxon>Candidatus Bipolaricaulales</taxon>
        <taxon>Candidatus Bipolaricaulaceae</taxon>
        <taxon>Candidatus Bipolaricaulis</taxon>
    </lineage>
</organism>
<keyword evidence="3 5" id="KW-0687">Ribonucleoprotein</keyword>
<keyword evidence="5" id="KW-0694">RNA-binding</keyword>
<dbReference type="Proteomes" id="UP000249818">
    <property type="component" value="Chromosome BARAN1"/>
</dbReference>
<dbReference type="GO" id="GO:0006412">
    <property type="term" value="P:translation"/>
    <property type="evidence" value="ECO:0007669"/>
    <property type="project" value="UniProtKB-UniRule"/>
</dbReference>
<keyword evidence="7" id="KW-1185">Reference proteome</keyword>
<dbReference type="GO" id="GO:1990904">
    <property type="term" value="C:ribonucleoprotein complex"/>
    <property type="evidence" value="ECO:0007669"/>
    <property type="project" value="UniProtKB-KW"/>
</dbReference>
<dbReference type="NCBIfam" id="NF000955">
    <property type="entry name" value="PRK00099.1-1"/>
    <property type="match status" value="1"/>
</dbReference>
<dbReference type="OrthoDB" id="9808307at2"/>
<dbReference type="PANTHER" id="PTHR11560">
    <property type="entry name" value="39S RIBOSOMAL PROTEIN L10, MITOCHONDRIAL"/>
    <property type="match status" value="1"/>
</dbReference>
<dbReference type="Pfam" id="PF00466">
    <property type="entry name" value="Ribosomal_L10"/>
    <property type="match status" value="1"/>
</dbReference>
<dbReference type="Gene3D" id="6.10.250.290">
    <property type="match status" value="1"/>
</dbReference>
<dbReference type="InterPro" id="IPR043141">
    <property type="entry name" value="Ribosomal_uL10-like_sf"/>
</dbReference>
<dbReference type="InterPro" id="IPR047865">
    <property type="entry name" value="Ribosomal_uL10_bac_type"/>
</dbReference>
<dbReference type="GO" id="GO:0070180">
    <property type="term" value="F:large ribosomal subunit rRNA binding"/>
    <property type="evidence" value="ECO:0007669"/>
    <property type="project" value="UniProtKB-UniRule"/>
</dbReference>
<name>A0A2X3L2U3_9BACT</name>
<evidence type="ECO:0000256" key="3">
    <source>
        <dbReference type="ARBA" id="ARBA00023274"/>
    </source>
</evidence>
<keyword evidence="2 5" id="KW-0689">Ribosomal protein</keyword>
<dbReference type="KEGG" id="bana:BARAN1_1116"/>
<protein>
    <recommendedName>
        <fullName evidence="4 5">Large ribosomal subunit protein uL10</fullName>
    </recommendedName>
</protein>
<evidence type="ECO:0000256" key="5">
    <source>
        <dbReference type="HAMAP-Rule" id="MF_00362"/>
    </source>
</evidence>
<dbReference type="SUPFAM" id="SSF160369">
    <property type="entry name" value="Ribosomal protein L10-like"/>
    <property type="match status" value="1"/>
</dbReference>
<dbReference type="InterPro" id="IPR022973">
    <property type="entry name" value="Ribosomal_uL10_bac"/>
</dbReference>